<feature type="signal peptide" evidence="8">
    <location>
        <begin position="1"/>
        <end position="46"/>
    </location>
</feature>
<dbReference type="Gene3D" id="2.30.30.60">
    <property type="match status" value="1"/>
</dbReference>
<dbReference type="InterPro" id="IPR011066">
    <property type="entry name" value="MscS_channel_C_sf"/>
</dbReference>
<evidence type="ECO:0000256" key="2">
    <source>
        <dbReference type="ARBA" id="ARBA00008017"/>
    </source>
</evidence>
<evidence type="ECO:0000259" key="9">
    <source>
        <dbReference type="Pfam" id="PF00924"/>
    </source>
</evidence>
<feature type="transmembrane region" description="Helical" evidence="7">
    <location>
        <begin position="348"/>
        <end position="373"/>
    </location>
</feature>
<keyword evidence="6 7" id="KW-0472">Membrane</keyword>
<evidence type="ECO:0000256" key="8">
    <source>
        <dbReference type="SAM" id="SignalP"/>
    </source>
</evidence>
<proteinExistence type="inferred from homology"/>
<feature type="transmembrane region" description="Helical" evidence="7">
    <location>
        <begin position="305"/>
        <end position="328"/>
    </location>
</feature>
<feature type="transmembrane region" description="Helical" evidence="7">
    <location>
        <begin position="404"/>
        <end position="422"/>
    </location>
</feature>
<accession>A0A2P8CY12</accession>
<dbReference type="InterPro" id="IPR045275">
    <property type="entry name" value="MscS_archaea/bacteria_type"/>
</dbReference>
<evidence type="ECO:0000259" key="10">
    <source>
        <dbReference type="Pfam" id="PF21082"/>
    </source>
</evidence>
<dbReference type="EMBL" id="PYGD01000010">
    <property type="protein sequence ID" value="PSK89853.1"/>
    <property type="molecule type" value="Genomic_DNA"/>
</dbReference>
<organism evidence="11 12">
    <name type="scientific">Taibaiella chishuiensis</name>
    <dbReference type="NCBI Taxonomy" id="1434707"/>
    <lineage>
        <taxon>Bacteria</taxon>
        <taxon>Pseudomonadati</taxon>
        <taxon>Bacteroidota</taxon>
        <taxon>Chitinophagia</taxon>
        <taxon>Chitinophagales</taxon>
        <taxon>Chitinophagaceae</taxon>
        <taxon>Taibaiella</taxon>
    </lineage>
</organism>
<keyword evidence="3" id="KW-1003">Cell membrane</keyword>
<dbReference type="AlphaFoldDB" id="A0A2P8CY12"/>
<dbReference type="SUPFAM" id="SSF50182">
    <property type="entry name" value="Sm-like ribonucleoproteins"/>
    <property type="match status" value="1"/>
</dbReference>
<keyword evidence="5 7" id="KW-1133">Transmembrane helix</keyword>
<keyword evidence="12" id="KW-1185">Reference proteome</keyword>
<dbReference type="GO" id="GO:0005886">
    <property type="term" value="C:plasma membrane"/>
    <property type="evidence" value="ECO:0007669"/>
    <property type="project" value="UniProtKB-SubCell"/>
</dbReference>
<reference evidence="11 12" key="1">
    <citation type="submission" date="2018-03" db="EMBL/GenBank/DDBJ databases">
        <title>Genomic Encyclopedia of Type Strains, Phase III (KMG-III): the genomes of soil and plant-associated and newly described type strains.</title>
        <authorList>
            <person name="Whitman W."/>
        </authorList>
    </citation>
    <scope>NUCLEOTIDE SEQUENCE [LARGE SCALE GENOMIC DNA]</scope>
    <source>
        <strain evidence="11 12">CGMCC 1.12700</strain>
    </source>
</reference>
<feature type="domain" description="Mechanosensitive ion channel MscS C-terminal" evidence="10">
    <location>
        <begin position="523"/>
        <end position="605"/>
    </location>
</feature>
<evidence type="ECO:0000256" key="6">
    <source>
        <dbReference type="ARBA" id="ARBA00023136"/>
    </source>
</evidence>
<evidence type="ECO:0000313" key="12">
    <source>
        <dbReference type="Proteomes" id="UP000240572"/>
    </source>
</evidence>
<dbReference type="Pfam" id="PF21082">
    <property type="entry name" value="MS_channel_3rd"/>
    <property type="match status" value="1"/>
</dbReference>
<dbReference type="Gene3D" id="3.30.70.100">
    <property type="match status" value="1"/>
</dbReference>
<evidence type="ECO:0000256" key="4">
    <source>
        <dbReference type="ARBA" id="ARBA00022692"/>
    </source>
</evidence>
<dbReference type="InterPro" id="IPR010920">
    <property type="entry name" value="LSM_dom_sf"/>
</dbReference>
<comment type="subcellular location">
    <subcellularLocation>
        <location evidence="1">Cell membrane</location>
        <topology evidence="1">Multi-pass membrane protein</topology>
    </subcellularLocation>
</comment>
<feature type="domain" description="Mechanosensitive ion channel MscS" evidence="9">
    <location>
        <begin position="448"/>
        <end position="512"/>
    </location>
</feature>
<dbReference type="PANTHER" id="PTHR30221:SF18">
    <property type="entry name" value="SLL0590 PROTEIN"/>
    <property type="match status" value="1"/>
</dbReference>
<feature type="chain" id="PRO_5015129397" evidence="8">
    <location>
        <begin position="47"/>
        <end position="622"/>
    </location>
</feature>
<feature type="transmembrane region" description="Helical" evidence="7">
    <location>
        <begin position="245"/>
        <end position="267"/>
    </location>
</feature>
<name>A0A2P8CY12_9BACT</name>
<protein>
    <submittedName>
        <fullName evidence="11">Mechanosensitive ion channel-like protein</fullName>
    </submittedName>
</protein>
<evidence type="ECO:0000256" key="5">
    <source>
        <dbReference type="ARBA" id="ARBA00022989"/>
    </source>
</evidence>
<dbReference type="Proteomes" id="UP000240572">
    <property type="component" value="Unassembled WGS sequence"/>
</dbReference>
<keyword evidence="8" id="KW-0732">Signal</keyword>
<comment type="similarity">
    <text evidence="2">Belongs to the MscS (TC 1.A.23) family.</text>
</comment>
<sequence length="622" mass="71072">MRFCRKGVCTAFARNIIFVNNQISLRLKNLTWLLLALCFLAAPAAAQPTGDTMAVRADSALTEIQQLLQQSELQRIRDSVKAAVLNEELSKMVNPKRSEYQALALELADIRRQDSLRLVKQQQAVEALRQKTRGIPVLLFNDTLFMVYTALGPFSPVQRVRNTEEKVQALYESAFFNRDSLRIEAQQEFLNIKYGTEIITSISNTDALWEHTSRDSLAAQYKDRIGKAVYDYRESYSLRNTLIRIGYVAIVIVVVWLLIFLLNRLFLRLLRLIGRKKEALKGIKVKNYQLFSPDYVWNMIRHALLLLRLVCIVLVLYFAATVAFSIFPFTRSWTGTLMGWIWAPVRRIGLALFHYLPNLITIIVIVLVARFIARLFRFFSLEIERGILHIKGFHKDWAKPTYNIVRFFVYAFAFVVIFPYLPGSDSIAFKGVSVFLGILFSIGSSSAIANTVAGFVITYMRPFKLGDWIRVNDITGYVVEKTALITRIRTLHNEDITIPNSSILANHTINYSSASKDPGLLIHTTISIGYDTPWPEVHRLLIEAARTTKGIDSGKEPFVLQTSLDDFYISYEINAYTHLPEQMFFIQSDLMSRIQDVFHDAGVQIMSPQQINIQEHNKSGQA</sequence>
<dbReference type="InterPro" id="IPR049278">
    <property type="entry name" value="MS_channel_C"/>
</dbReference>
<evidence type="ECO:0000256" key="3">
    <source>
        <dbReference type="ARBA" id="ARBA00022475"/>
    </source>
</evidence>
<dbReference type="SUPFAM" id="SSF82689">
    <property type="entry name" value="Mechanosensitive channel protein MscS (YggB), C-terminal domain"/>
    <property type="match status" value="1"/>
</dbReference>
<feature type="transmembrane region" description="Helical" evidence="7">
    <location>
        <begin position="434"/>
        <end position="460"/>
    </location>
</feature>
<dbReference type="InterPro" id="IPR023408">
    <property type="entry name" value="MscS_beta-dom_sf"/>
</dbReference>
<keyword evidence="4 7" id="KW-0812">Transmembrane</keyword>
<evidence type="ECO:0000256" key="1">
    <source>
        <dbReference type="ARBA" id="ARBA00004651"/>
    </source>
</evidence>
<evidence type="ECO:0000256" key="7">
    <source>
        <dbReference type="SAM" id="Phobius"/>
    </source>
</evidence>
<comment type="caution">
    <text evidence="11">The sequence shown here is derived from an EMBL/GenBank/DDBJ whole genome shotgun (WGS) entry which is preliminary data.</text>
</comment>
<dbReference type="Gene3D" id="1.10.287.1260">
    <property type="match status" value="1"/>
</dbReference>
<evidence type="ECO:0000313" key="11">
    <source>
        <dbReference type="EMBL" id="PSK89853.1"/>
    </source>
</evidence>
<dbReference type="PANTHER" id="PTHR30221">
    <property type="entry name" value="SMALL-CONDUCTANCE MECHANOSENSITIVE CHANNEL"/>
    <property type="match status" value="1"/>
</dbReference>
<dbReference type="GO" id="GO:0008381">
    <property type="term" value="F:mechanosensitive monoatomic ion channel activity"/>
    <property type="evidence" value="ECO:0007669"/>
    <property type="project" value="InterPro"/>
</dbReference>
<gene>
    <name evidence="11" type="ORF">B0I18_110154</name>
</gene>
<dbReference type="InterPro" id="IPR006685">
    <property type="entry name" value="MscS_channel_2nd"/>
</dbReference>
<dbReference type="Pfam" id="PF00924">
    <property type="entry name" value="MS_channel_2nd"/>
    <property type="match status" value="1"/>
</dbReference>
<dbReference type="OrthoDB" id="9809206at2"/>